<gene>
    <name evidence="7" type="ORF">D1164_14270</name>
</gene>
<dbReference type="GO" id="GO:0016787">
    <property type="term" value="F:hydrolase activity"/>
    <property type="evidence" value="ECO:0007669"/>
    <property type="project" value="UniProtKB-KW"/>
</dbReference>
<dbReference type="CDD" id="cd10802">
    <property type="entry name" value="YdjC_TTHB029_like"/>
    <property type="match status" value="1"/>
</dbReference>
<evidence type="ECO:0000256" key="3">
    <source>
        <dbReference type="ARBA" id="ARBA00022801"/>
    </source>
</evidence>
<feature type="domain" description="Sialidase" evidence="6">
    <location>
        <begin position="216"/>
        <end position="384"/>
    </location>
</feature>
<comment type="caution">
    <text evidence="7">The sequence shown here is derived from an EMBL/GenBank/DDBJ whole genome shotgun (WGS) entry which is preliminary data.</text>
</comment>
<dbReference type="SUPFAM" id="SSF50939">
    <property type="entry name" value="Sialidases"/>
    <property type="match status" value="1"/>
</dbReference>
<feature type="domain" description="Sialidase" evidence="6">
    <location>
        <begin position="65"/>
        <end position="149"/>
    </location>
</feature>
<evidence type="ECO:0000256" key="4">
    <source>
        <dbReference type="ARBA" id="ARBA00022842"/>
    </source>
</evidence>
<accession>A0A399D2B3</accession>
<dbReference type="Gene3D" id="3.20.20.370">
    <property type="entry name" value="Glycoside hydrolase/deacetylase"/>
    <property type="match status" value="1"/>
</dbReference>
<evidence type="ECO:0000259" key="6">
    <source>
        <dbReference type="Pfam" id="PF13088"/>
    </source>
</evidence>
<dbReference type="EMBL" id="QWET01000010">
    <property type="protein sequence ID" value="RIH64520.1"/>
    <property type="molecule type" value="Genomic_DNA"/>
</dbReference>
<dbReference type="GO" id="GO:0046872">
    <property type="term" value="F:metal ion binding"/>
    <property type="evidence" value="ECO:0007669"/>
    <property type="project" value="UniProtKB-KW"/>
</dbReference>
<evidence type="ECO:0000313" key="7">
    <source>
        <dbReference type="EMBL" id="RIH64520.1"/>
    </source>
</evidence>
<comment type="cofactor">
    <cofactor evidence="1">
        <name>Mg(2+)</name>
        <dbReference type="ChEBI" id="CHEBI:18420"/>
    </cofactor>
</comment>
<dbReference type="PANTHER" id="PTHR43752">
    <property type="entry name" value="BNR/ASP-BOX REPEAT FAMILY PROTEIN"/>
    <property type="match status" value="1"/>
</dbReference>
<evidence type="ECO:0000256" key="2">
    <source>
        <dbReference type="ARBA" id="ARBA00022723"/>
    </source>
</evidence>
<evidence type="ECO:0000256" key="1">
    <source>
        <dbReference type="ARBA" id="ARBA00001946"/>
    </source>
</evidence>
<dbReference type="Gene3D" id="2.120.10.10">
    <property type="match status" value="1"/>
</dbReference>
<keyword evidence="5" id="KW-0119">Carbohydrate metabolism</keyword>
<dbReference type="RefSeq" id="WP_119350678.1">
    <property type="nucleotide sequence ID" value="NZ_QWET01000010.1"/>
</dbReference>
<dbReference type="Proteomes" id="UP000266441">
    <property type="component" value="Unassembled WGS sequence"/>
</dbReference>
<sequence>MDKTTKTFPARFSFVLHVLLTAGFFFLMCDAEAQQNSGSTYRSEYIFPVQEKHVHSSSVVELPTGDLLACWFEGSGERKANDVKVMGARQKKGQTQWGEPFVMADTPGNPDCNPVLFLDAKKRLHLTWVVVVANRWEASLLKTRLSTDYLNDGPPKWDWQDVILLKPGEEFAEALETGFREMDPPGLAWAEYAPQYERMIVEAAKNPVKREVGWMGRIQPLVLENGRILMPLYSDGYNVSLVAISDDHGDTWKPSLPIVGRGNIQPALLQKKDGTIVAWMRDNGDAPQRVIFSSSKDNGYTWSVSKKTAIPNPGASVEVIALDDGNWLMVNNDLEDGRNRLAVSLSDDEGTTWKWKRYVEYVPKDKGGFSYPTAIQTSDGRVHITYSFHTPGRKSIKHVSFLPSWVKEADTGDTNAEKLGFPKGKKVLLLHMDDLGMCREANDAGKYYIENDYILSGAVMMPCENAEEFVEWAKTQPKADVGVHLTLTSEWKSWRWPPLTDPEKVPGLLDSQGKMWRSVPEVVMNATPQEVEMEIRAQIEKMLAWGYQPTHIDTHMGTLYGSPEFLKVFLKVAEEYKIPANAIDLSNPKVAAFYSAEGYPVTDEVIEILGNYNLPHLDNFGSVPKGDTYEKVKSNFFALVNALDPGITEIIFHPSVETENMKTITGSWQQRAWEAEMFADPEVKKFFKDNDIILTTWREVMERFEKK</sequence>
<dbReference type="GO" id="GO:0005975">
    <property type="term" value="P:carbohydrate metabolic process"/>
    <property type="evidence" value="ECO:0007669"/>
    <property type="project" value="InterPro"/>
</dbReference>
<keyword evidence="2" id="KW-0479">Metal-binding</keyword>
<dbReference type="SUPFAM" id="SSF88713">
    <property type="entry name" value="Glycoside hydrolase/deacetylase"/>
    <property type="match status" value="1"/>
</dbReference>
<dbReference type="OrthoDB" id="41724at2"/>
<proteinExistence type="predicted"/>
<keyword evidence="8" id="KW-1185">Reference proteome</keyword>
<dbReference type="Pfam" id="PF04794">
    <property type="entry name" value="YdjC"/>
    <property type="match status" value="1"/>
</dbReference>
<dbReference type="AlphaFoldDB" id="A0A399D2B3"/>
<keyword evidence="3" id="KW-0378">Hydrolase</keyword>
<dbReference type="InterPro" id="IPR036278">
    <property type="entry name" value="Sialidase_sf"/>
</dbReference>
<organism evidence="7 8">
    <name type="scientific">Mariniphaga sediminis</name>
    <dbReference type="NCBI Taxonomy" id="1628158"/>
    <lineage>
        <taxon>Bacteria</taxon>
        <taxon>Pseudomonadati</taxon>
        <taxon>Bacteroidota</taxon>
        <taxon>Bacteroidia</taxon>
        <taxon>Marinilabiliales</taxon>
        <taxon>Prolixibacteraceae</taxon>
        <taxon>Mariniphaga</taxon>
    </lineage>
</organism>
<keyword evidence="4" id="KW-0460">Magnesium</keyword>
<name>A0A399D2B3_9BACT</name>
<evidence type="ECO:0000313" key="8">
    <source>
        <dbReference type="Proteomes" id="UP000266441"/>
    </source>
</evidence>
<dbReference type="Pfam" id="PF13088">
    <property type="entry name" value="BNR_2"/>
    <property type="match status" value="2"/>
</dbReference>
<dbReference type="InterPro" id="IPR011040">
    <property type="entry name" value="Sialidase"/>
</dbReference>
<dbReference type="CDD" id="cd15482">
    <property type="entry name" value="Sialidase_non-viral"/>
    <property type="match status" value="1"/>
</dbReference>
<reference evidence="7 8" key="1">
    <citation type="journal article" date="2015" name="Int. J. Syst. Evol. Microbiol.">
        <title>Mariniphaga sediminis sp. nov., isolated from coastal sediment.</title>
        <authorList>
            <person name="Wang F.Q."/>
            <person name="Shen Q.Y."/>
            <person name="Chen G.J."/>
            <person name="Du Z.J."/>
        </authorList>
    </citation>
    <scope>NUCLEOTIDE SEQUENCE [LARGE SCALE GENOMIC DNA]</scope>
    <source>
        <strain evidence="7 8">SY21</strain>
    </source>
</reference>
<dbReference type="PANTHER" id="PTHR43752:SF2">
    <property type="entry name" value="BNR_ASP-BOX REPEAT FAMILY PROTEIN"/>
    <property type="match status" value="1"/>
</dbReference>
<dbReference type="InterPro" id="IPR011330">
    <property type="entry name" value="Glyco_hydro/deAcase_b/a-brl"/>
</dbReference>
<dbReference type="InterPro" id="IPR006879">
    <property type="entry name" value="YdjC-like"/>
</dbReference>
<evidence type="ECO:0000256" key="5">
    <source>
        <dbReference type="ARBA" id="ARBA00023277"/>
    </source>
</evidence>
<protein>
    <submittedName>
        <fullName evidence="7">ChbG/HpnK family deacetylase</fullName>
    </submittedName>
</protein>